<evidence type="ECO:0000256" key="1">
    <source>
        <dbReference type="SAM" id="SignalP"/>
    </source>
</evidence>
<comment type="caution">
    <text evidence="3">The sequence shown here is derived from an EMBL/GenBank/DDBJ whole genome shotgun (WGS) entry which is preliminary data.</text>
</comment>
<keyword evidence="4" id="KW-1185">Reference proteome</keyword>
<keyword evidence="1" id="KW-0732">Signal</keyword>
<name>A0A6N8JDW3_9BACT</name>
<evidence type="ECO:0000313" key="4">
    <source>
        <dbReference type="Proteomes" id="UP000468388"/>
    </source>
</evidence>
<dbReference type="Proteomes" id="UP000468388">
    <property type="component" value="Unassembled WGS sequence"/>
</dbReference>
<feature type="signal peptide" evidence="1">
    <location>
        <begin position="1"/>
        <end position="19"/>
    </location>
</feature>
<sequence>MKKYWLLCILLSGCSVAHKTTTPVVSKLRLIHKYIIPHDLPFNGTTIGGLSGIDYDTAQQVYYLICDDRSEKQSARFYTAQLTTDSVRFTAVTSLRMPDGNVYPATKNMAPDPEAMRYNPHTGHLIWSSEGERIVDKDTILKDPGVYEISKDGRFLDSFAIPSQFHMQATAAGPRRNGTFEGLGFTPDGRYMFVNLEEPRYEDGPRAEFTDTTAYIRILKYDLQSRKPVAQYAYKLDPVAQHPVPSDKFYINGISDILVLSASQLLIIERSFSTGIKDCTIRLFVASLDKATDVSNINSLQEVKAFTPVSKKQLFNFESLHTYIDNIEGMTFGPRLPNGHKSMIFVADNNFSAQEETQFYLFEVE</sequence>
<dbReference type="AlphaFoldDB" id="A0A6N8JDW3"/>
<feature type="chain" id="PRO_5026757705" evidence="1">
    <location>
        <begin position="20"/>
        <end position="365"/>
    </location>
</feature>
<dbReference type="RefSeq" id="WP_157301162.1">
    <property type="nucleotide sequence ID" value="NZ_BAAAZB010000002.1"/>
</dbReference>
<accession>A0A6N8JDW3</accession>
<feature type="domain" description="Phytase-like" evidence="2">
    <location>
        <begin position="45"/>
        <end position="351"/>
    </location>
</feature>
<dbReference type="EMBL" id="WRXO01000005">
    <property type="protein sequence ID" value="MVT42536.1"/>
    <property type="molecule type" value="Genomic_DNA"/>
</dbReference>
<protein>
    <submittedName>
        <fullName evidence="3">Esterase-like activity of phytase family protein</fullName>
    </submittedName>
</protein>
<dbReference type="PANTHER" id="PTHR37957">
    <property type="entry name" value="BLR7070 PROTEIN"/>
    <property type="match status" value="1"/>
</dbReference>
<organism evidence="3 4">
    <name type="scientific">Chitinophaga oryziterrae</name>
    <dbReference type="NCBI Taxonomy" id="1031224"/>
    <lineage>
        <taxon>Bacteria</taxon>
        <taxon>Pseudomonadati</taxon>
        <taxon>Bacteroidota</taxon>
        <taxon>Chitinophagia</taxon>
        <taxon>Chitinophagales</taxon>
        <taxon>Chitinophagaceae</taxon>
        <taxon>Chitinophaga</taxon>
    </lineage>
</organism>
<evidence type="ECO:0000259" key="2">
    <source>
        <dbReference type="Pfam" id="PF13449"/>
    </source>
</evidence>
<proteinExistence type="predicted"/>
<dbReference type="Pfam" id="PF13449">
    <property type="entry name" value="Phytase-like"/>
    <property type="match status" value="1"/>
</dbReference>
<dbReference type="SUPFAM" id="SSF75011">
    <property type="entry name" value="3-carboxy-cis,cis-mucoante lactonizing enzyme"/>
    <property type="match status" value="1"/>
</dbReference>
<dbReference type="OrthoDB" id="9798539at2"/>
<dbReference type="InterPro" id="IPR027372">
    <property type="entry name" value="Phytase-like_dom"/>
</dbReference>
<dbReference type="PANTHER" id="PTHR37957:SF1">
    <property type="entry name" value="PHYTASE-LIKE DOMAIN-CONTAINING PROTEIN"/>
    <property type="match status" value="1"/>
</dbReference>
<reference evidence="3 4" key="1">
    <citation type="submission" date="2019-12" db="EMBL/GenBank/DDBJ databases">
        <title>The draft genomic sequence of strain Chitinophaga oryziterrae JCM 16595.</title>
        <authorList>
            <person name="Zhang X."/>
        </authorList>
    </citation>
    <scope>NUCLEOTIDE SEQUENCE [LARGE SCALE GENOMIC DNA]</scope>
    <source>
        <strain evidence="3 4">JCM 16595</strain>
    </source>
</reference>
<gene>
    <name evidence="3" type="ORF">GO495_18225</name>
</gene>
<evidence type="ECO:0000313" key="3">
    <source>
        <dbReference type="EMBL" id="MVT42536.1"/>
    </source>
</evidence>